<dbReference type="GO" id="GO:0003676">
    <property type="term" value="F:nucleic acid binding"/>
    <property type="evidence" value="ECO:0007669"/>
    <property type="project" value="InterPro"/>
</dbReference>
<evidence type="ECO:0000313" key="3">
    <source>
        <dbReference type="Proteomes" id="UP000215596"/>
    </source>
</evidence>
<evidence type="ECO:0000313" key="2">
    <source>
        <dbReference type="EMBL" id="PAD73950.1"/>
    </source>
</evidence>
<protein>
    <submittedName>
        <fullName evidence="2">Uncharacterized protein</fullName>
    </submittedName>
</protein>
<feature type="compositionally biased region" description="Basic residues" evidence="1">
    <location>
        <begin position="189"/>
        <end position="201"/>
    </location>
</feature>
<proteinExistence type="predicted"/>
<feature type="region of interest" description="Disordered" evidence="1">
    <location>
        <begin position="186"/>
        <end position="217"/>
    </location>
</feature>
<sequence length="217" mass="24257">MRHVGIDPATHTGFVALGPDGKLIGWKEFVAKGQTAPARINMILNEVYRYLLPDDDVCIEGFAMEAQYDTNKVSSGFNWGVRLATDRKVGSFISATPNQLKKFVKVSEWEGEPGSKVKLDGKAVKRRVMAAVEDHWGDKPPTENIADAYVLARIAEAVYDVKNGQALNCYPEYQQEVIMTIIDPESVKKPKKKSTKRRRKPAAADGHTQDEEQTFLF</sequence>
<dbReference type="InterPro" id="IPR036397">
    <property type="entry name" value="RNaseH_sf"/>
</dbReference>
<organism evidence="2 3">
    <name type="scientific">Paenibacillus campinasensis</name>
    <dbReference type="NCBI Taxonomy" id="66347"/>
    <lineage>
        <taxon>Bacteria</taxon>
        <taxon>Bacillati</taxon>
        <taxon>Bacillota</taxon>
        <taxon>Bacilli</taxon>
        <taxon>Bacillales</taxon>
        <taxon>Paenibacillaceae</taxon>
        <taxon>Paenibacillus</taxon>
    </lineage>
</organism>
<evidence type="ECO:0000256" key="1">
    <source>
        <dbReference type="SAM" id="MobiDB-lite"/>
    </source>
</evidence>
<comment type="caution">
    <text evidence="2">The sequence shown here is derived from an EMBL/GenBank/DDBJ whole genome shotgun (WGS) entry which is preliminary data.</text>
</comment>
<gene>
    <name evidence="2" type="ORF">CHH67_19135</name>
</gene>
<dbReference type="AlphaFoldDB" id="A0A268ELF7"/>
<name>A0A268ELF7_9BACL</name>
<dbReference type="Proteomes" id="UP000215596">
    <property type="component" value="Unassembled WGS sequence"/>
</dbReference>
<dbReference type="EMBL" id="NPBY01000061">
    <property type="protein sequence ID" value="PAD73950.1"/>
    <property type="molecule type" value="Genomic_DNA"/>
</dbReference>
<dbReference type="OrthoDB" id="2850721at2"/>
<accession>A0A268ELF7</accession>
<dbReference type="RefSeq" id="WP_095266893.1">
    <property type="nucleotide sequence ID" value="NZ_NPBY01000061.1"/>
</dbReference>
<reference evidence="2 3" key="1">
    <citation type="submission" date="2017-07" db="EMBL/GenBank/DDBJ databases">
        <title>Isolation and whole genome analysis of endospore-forming bacteria from heroin.</title>
        <authorList>
            <person name="Kalinowski J."/>
            <person name="Ahrens B."/>
            <person name="Al-Dilaimi A."/>
            <person name="Winkler A."/>
            <person name="Wibberg D."/>
            <person name="Schleenbecker U."/>
            <person name="Ruckert C."/>
            <person name="Wolfel R."/>
            <person name="Grass G."/>
        </authorList>
    </citation>
    <scope>NUCLEOTIDE SEQUENCE [LARGE SCALE GENOMIC DNA]</scope>
    <source>
        <strain evidence="2 3">7537-G1</strain>
    </source>
</reference>
<dbReference type="Gene3D" id="3.30.420.10">
    <property type="entry name" value="Ribonuclease H-like superfamily/Ribonuclease H"/>
    <property type="match status" value="1"/>
</dbReference>